<comment type="caution">
    <text evidence="1">The sequence shown here is derived from an EMBL/GenBank/DDBJ whole genome shotgun (WGS) entry which is preliminary data.</text>
</comment>
<proteinExistence type="predicted"/>
<protein>
    <submittedName>
        <fullName evidence="1">Uncharacterized protein</fullName>
    </submittedName>
</protein>
<dbReference type="Proteomes" id="UP000036958">
    <property type="component" value="Unassembled WGS sequence"/>
</dbReference>
<organism evidence="1 2">
    <name type="scientific">Sunxiuqinia dokdonensis</name>
    <dbReference type="NCBI Taxonomy" id="1409788"/>
    <lineage>
        <taxon>Bacteria</taxon>
        <taxon>Pseudomonadati</taxon>
        <taxon>Bacteroidota</taxon>
        <taxon>Bacteroidia</taxon>
        <taxon>Marinilabiliales</taxon>
        <taxon>Prolixibacteraceae</taxon>
        <taxon>Sunxiuqinia</taxon>
    </lineage>
</organism>
<dbReference type="PATRIC" id="fig|1409788.3.peg.3129"/>
<gene>
    <name evidence="1" type="ORF">NC99_30420</name>
</gene>
<sequence>MSKDELNSTNRTILELKFENNNMLRVMRTPPIAPYWN</sequence>
<evidence type="ECO:0000313" key="2">
    <source>
        <dbReference type="Proteomes" id="UP000036958"/>
    </source>
</evidence>
<evidence type="ECO:0000313" key="1">
    <source>
        <dbReference type="EMBL" id="KOH44049.1"/>
    </source>
</evidence>
<dbReference type="EMBL" id="LGIA01000171">
    <property type="protein sequence ID" value="KOH44049.1"/>
    <property type="molecule type" value="Genomic_DNA"/>
</dbReference>
<dbReference type="STRING" id="1409788.NC99_30420"/>
<dbReference type="AlphaFoldDB" id="A0A0L8V6I0"/>
<keyword evidence="2" id="KW-1185">Reference proteome</keyword>
<name>A0A0L8V6I0_9BACT</name>
<accession>A0A0L8V6I0</accession>
<reference evidence="2" key="1">
    <citation type="submission" date="2015-07" db="EMBL/GenBank/DDBJ databases">
        <title>Genome sequencing of Sunxiuqinia dokdonensis strain SK.</title>
        <authorList>
            <person name="Ahn S."/>
            <person name="Kim B.-C."/>
        </authorList>
    </citation>
    <scope>NUCLEOTIDE SEQUENCE [LARGE SCALE GENOMIC DNA]</scope>
    <source>
        <strain evidence="2">SK</strain>
    </source>
</reference>